<dbReference type="PANTHER" id="PTHR11022:SF41">
    <property type="entry name" value="PEPTIDOGLYCAN-RECOGNITION PROTEIN LC-RELATED"/>
    <property type="match status" value="1"/>
</dbReference>
<dbReference type="InterPro" id="IPR006619">
    <property type="entry name" value="PGRP_domain_met/bac"/>
</dbReference>
<proteinExistence type="inferred from homology"/>
<dbReference type="FunFam" id="3.40.80.10:FF:000008">
    <property type="entry name" value="N-acetylmuramoyl-L-alanine amidase"/>
    <property type="match status" value="1"/>
</dbReference>
<dbReference type="PROSITE" id="PS00018">
    <property type="entry name" value="EF_HAND_1"/>
    <property type="match status" value="1"/>
</dbReference>
<comment type="similarity">
    <text evidence="1">Belongs to the N-acetylmuramoyl-L-alanine amidase 2 family.</text>
</comment>
<dbReference type="Gene3D" id="3.40.80.10">
    <property type="entry name" value="Peptidoglycan recognition protein-like"/>
    <property type="match status" value="1"/>
</dbReference>
<reference evidence="4 5" key="1">
    <citation type="submission" date="2013-04" db="EMBL/GenBank/DDBJ databases">
        <title>The Genome Sequence of Parabacteroides gordonii DSM 23371.</title>
        <authorList>
            <consortium name="The Broad Institute Genomics Platform"/>
            <person name="Earl A."/>
            <person name="Ward D."/>
            <person name="Feldgarden M."/>
            <person name="Gevers D."/>
            <person name="Martens E."/>
            <person name="Sakamoto M."/>
            <person name="Benno Y."/>
            <person name="Suzuki N."/>
            <person name="Matsunaga N."/>
            <person name="Koshihara K."/>
            <person name="Seki M."/>
            <person name="Komiya H."/>
            <person name="Walker B."/>
            <person name="Young S."/>
            <person name="Zeng Q."/>
            <person name="Gargeya S."/>
            <person name="Fitzgerald M."/>
            <person name="Haas B."/>
            <person name="Abouelleil A."/>
            <person name="Allen A.W."/>
            <person name="Alvarado L."/>
            <person name="Arachchi H.M."/>
            <person name="Berlin A.M."/>
            <person name="Chapman S.B."/>
            <person name="Gainer-Dewar J."/>
            <person name="Goldberg J."/>
            <person name="Griggs A."/>
            <person name="Gujja S."/>
            <person name="Hansen M."/>
            <person name="Howarth C."/>
            <person name="Imamovic A."/>
            <person name="Ireland A."/>
            <person name="Larimer J."/>
            <person name="McCowan C."/>
            <person name="Murphy C."/>
            <person name="Pearson M."/>
            <person name="Poon T.W."/>
            <person name="Priest M."/>
            <person name="Roberts A."/>
            <person name="Saif S."/>
            <person name="Shea T."/>
            <person name="Sisk P."/>
            <person name="Sykes S."/>
            <person name="Wortman J."/>
            <person name="Nusbaum C."/>
            <person name="Birren B."/>
        </authorList>
    </citation>
    <scope>NUCLEOTIDE SEQUENCE [LARGE SCALE GENOMIC DNA]</scope>
    <source>
        <strain evidence="4 5">MS-1</strain>
    </source>
</reference>
<dbReference type="SUPFAM" id="SSF55846">
    <property type="entry name" value="N-acetylmuramoyl-L-alanine amidase-like"/>
    <property type="match status" value="1"/>
</dbReference>
<name>A0A0F5JCT3_9BACT</name>
<evidence type="ECO:0000313" key="5">
    <source>
        <dbReference type="Proteomes" id="UP000033035"/>
    </source>
</evidence>
<dbReference type="HOGENOM" id="CLU_079366_1_0_10"/>
<dbReference type="InterPro" id="IPR036505">
    <property type="entry name" value="Amidase/PGRP_sf"/>
</dbReference>
<dbReference type="CDD" id="cd06583">
    <property type="entry name" value="PGRP"/>
    <property type="match status" value="1"/>
</dbReference>
<dbReference type="GO" id="GO:0008270">
    <property type="term" value="F:zinc ion binding"/>
    <property type="evidence" value="ECO:0007669"/>
    <property type="project" value="InterPro"/>
</dbReference>
<sequence>MRQINKIIIHCTASREGQPLTVVDIDKMHRARGWNGIGYHYVVYADGSVHKGRPVEKAGAHVSGHNANSIGICYVGGLDGSGNPKDTRTEAQKAAISELVNELCRKYPNVIEVKGHRDYSPDLNGNGVIEPFEWLKVCPCFDVQSEFTSFLPYVNVKP</sequence>
<dbReference type="SMART" id="SM00644">
    <property type="entry name" value="Ami_2"/>
    <property type="match status" value="1"/>
</dbReference>
<dbReference type="InterPro" id="IPR018247">
    <property type="entry name" value="EF_Hand_1_Ca_BS"/>
</dbReference>
<accession>A0A0F5JCT3</accession>
<protein>
    <recommendedName>
        <fullName evidence="6">Peptidoglycan recognition protein family domain-containing protein</fullName>
    </recommendedName>
</protein>
<evidence type="ECO:0000313" key="4">
    <source>
        <dbReference type="EMBL" id="KKB55335.1"/>
    </source>
</evidence>
<evidence type="ECO:0000259" key="2">
    <source>
        <dbReference type="SMART" id="SM00644"/>
    </source>
</evidence>
<comment type="caution">
    <text evidence="4">The sequence shown here is derived from an EMBL/GenBank/DDBJ whole genome shotgun (WGS) entry which is preliminary data.</text>
</comment>
<feature type="domain" description="N-acetylmuramoyl-L-alanine amidase" evidence="2">
    <location>
        <begin position="1"/>
        <end position="128"/>
    </location>
</feature>
<dbReference type="Proteomes" id="UP000033035">
    <property type="component" value="Unassembled WGS sequence"/>
</dbReference>
<organism evidence="4 5">
    <name type="scientific">Parabacteroides gordonii MS-1 = DSM 23371</name>
    <dbReference type="NCBI Taxonomy" id="1203610"/>
    <lineage>
        <taxon>Bacteria</taxon>
        <taxon>Pseudomonadati</taxon>
        <taxon>Bacteroidota</taxon>
        <taxon>Bacteroidia</taxon>
        <taxon>Bacteroidales</taxon>
        <taxon>Tannerellaceae</taxon>
        <taxon>Parabacteroides</taxon>
    </lineage>
</organism>
<dbReference type="AlphaFoldDB" id="A0A0F5JCT3"/>
<dbReference type="InterPro" id="IPR002502">
    <property type="entry name" value="Amidase_domain"/>
</dbReference>
<keyword evidence="5" id="KW-1185">Reference proteome</keyword>
<feature type="domain" description="Peptidoglycan recognition protein family" evidence="3">
    <location>
        <begin position="1"/>
        <end position="120"/>
    </location>
</feature>
<dbReference type="PANTHER" id="PTHR11022">
    <property type="entry name" value="PEPTIDOGLYCAN RECOGNITION PROTEIN"/>
    <property type="match status" value="1"/>
</dbReference>
<dbReference type="EMBL" id="AQHW01000015">
    <property type="protein sequence ID" value="KKB55335.1"/>
    <property type="molecule type" value="Genomic_DNA"/>
</dbReference>
<gene>
    <name evidence="4" type="ORF">HMPREF1536_02800</name>
</gene>
<dbReference type="Pfam" id="PF01510">
    <property type="entry name" value="Amidase_2"/>
    <property type="match status" value="1"/>
</dbReference>
<dbReference type="RefSeq" id="WP_028729649.1">
    <property type="nucleotide sequence ID" value="NZ_KE386764.1"/>
</dbReference>
<evidence type="ECO:0000259" key="3">
    <source>
        <dbReference type="SMART" id="SM00701"/>
    </source>
</evidence>
<evidence type="ECO:0008006" key="6">
    <source>
        <dbReference type="Google" id="ProtNLM"/>
    </source>
</evidence>
<dbReference type="InterPro" id="IPR015510">
    <property type="entry name" value="PGRP"/>
</dbReference>
<dbReference type="PATRIC" id="fig|1203610.3.peg.2866"/>
<dbReference type="STRING" id="1203610.HMPREF1536_02800"/>
<dbReference type="SMART" id="SM00701">
    <property type="entry name" value="PGRP"/>
    <property type="match status" value="1"/>
</dbReference>
<evidence type="ECO:0000256" key="1">
    <source>
        <dbReference type="ARBA" id="ARBA00007553"/>
    </source>
</evidence>
<dbReference type="GO" id="GO:0009253">
    <property type="term" value="P:peptidoglycan catabolic process"/>
    <property type="evidence" value="ECO:0007669"/>
    <property type="project" value="InterPro"/>
</dbReference>
<dbReference type="GO" id="GO:0008745">
    <property type="term" value="F:N-acetylmuramoyl-L-alanine amidase activity"/>
    <property type="evidence" value="ECO:0007669"/>
    <property type="project" value="InterPro"/>
</dbReference>